<evidence type="ECO:0000313" key="1">
    <source>
        <dbReference type="EMBL" id="GAA5052296.1"/>
    </source>
</evidence>
<proteinExistence type="predicted"/>
<name>A0AAV3UIN8_9EURY</name>
<evidence type="ECO:0000313" key="2">
    <source>
        <dbReference type="Proteomes" id="UP001501729"/>
    </source>
</evidence>
<dbReference type="EMBL" id="BAABKX010000012">
    <property type="protein sequence ID" value="GAA5052296.1"/>
    <property type="molecule type" value="Genomic_DNA"/>
</dbReference>
<sequence>MSSFVGFIPALKGGAFPSHFRNEHIVEKLGSKKWFSVSLLTRPIAFYRNGIGMARTPVSVLAYNKFEH</sequence>
<gene>
    <name evidence="1" type="ORF">GCM10025751_28340</name>
</gene>
<protein>
    <submittedName>
        <fullName evidence="1">Uncharacterized protein</fullName>
    </submittedName>
</protein>
<reference evidence="1 2" key="1">
    <citation type="journal article" date="2019" name="Int. J. Syst. Evol. Microbiol.">
        <title>The Global Catalogue of Microorganisms (GCM) 10K type strain sequencing project: providing services to taxonomists for standard genome sequencing and annotation.</title>
        <authorList>
            <consortium name="The Broad Institute Genomics Platform"/>
            <consortium name="The Broad Institute Genome Sequencing Center for Infectious Disease"/>
            <person name="Wu L."/>
            <person name="Ma J."/>
        </authorList>
    </citation>
    <scope>NUCLEOTIDE SEQUENCE [LARGE SCALE GENOMIC DNA]</scope>
    <source>
        <strain evidence="1 2">JCM 17504</strain>
    </source>
</reference>
<accession>A0AAV3UIN8</accession>
<comment type="caution">
    <text evidence="1">The sequence shown here is derived from an EMBL/GenBank/DDBJ whole genome shotgun (WGS) entry which is preliminary data.</text>
</comment>
<organism evidence="1 2">
    <name type="scientific">Haladaptatus pallidirubidus</name>
    <dbReference type="NCBI Taxonomy" id="1008152"/>
    <lineage>
        <taxon>Archaea</taxon>
        <taxon>Methanobacteriati</taxon>
        <taxon>Methanobacteriota</taxon>
        <taxon>Stenosarchaea group</taxon>
        <taxon>Halobacteria</taxon>
        <taxon>Halobacteriales</taxon>
        <taxon>Haladaptataceae</taxon>
        <taxon>Haladaptatus</taxon>
    </lineage>
</organism>
<keyword evidence="2" id="KW-1185">Reference proteome</keyword>
<dbReference type="Proteomes" id="UP001501729">
    <property type="component" value="Unassembled WGS sequence"/>
</dbReference>
<dbReference type="AlphaFoldDB" id="A0AAV3UIN8"/>